<evidence type="ECO:0000313" key="1">
    <source>
        <dbReference type="EMBL" id="KAH3721576.1"/>
    </source>
</evidence>
<comment type="caution">
    <text evidence="1">The sequence shown here is derived from an EMBL/GenBank/DDBJ whole genome shotgun (WGS) entry which is preliminary data.</text>
</comment>
<gene>
    <name evidence="1" type="ORF">DPMN_064505</name>
</gene>
<dbReference type="Proteomes" id="UP000828390">
    <property type="component" value="Unassembled WGS sequence"/>
</dbReference>
<reference evidence="1" key="2">
    <citation type="submission" date="2020-11" db="EMBL/GenBank/DDBJ databases">
        <authorList>
            <person name="McCartney M.A."/>
            <person name="Auch B."/>
            <person name="Kono T."/>
            <person name="Mallez S."/>
            <person name="Becker A."/>
            <person name="Gohl D.M."/>
            <person name="Silverstein K.A.T."/>
            <person name="Koren S."/>
            <person name="Bechman K.B."/>
            <person name="Herman A."/>
            <person name="Abrahante J.E."/>
            <person name="Garbe J."/>
        </authorList>
    </citation>
    <scope>NUCLEOTIDE SEQUENCE</scope>
    <source>
        <strain evidence="1">Duluth1</strain>
        <tissue evidence="1">Whole animal</tissue>
    </source>
</reference>
<dbReference type="EMBL" id="JAIWYP010000013">
    <property type="protein sequence ID" value="KAH3721576.1"/>
    <property type="molecule type" value="Genomic_DNA"/>
</dbReference>
<reference evidence="1" key="1">
    <citation type="journal article" date="2019" name="bioRxiv">
        <title>The Genome of the Zebra Mussel, Dreissena polymorpha: A Resource for Invasive Species Research.</title>
        <authorList>
            <person name="McCartney M.A."/>
            <person name="Auch B."/>
            <person name="Kono T."/>
            <person name="Mallez S."/>
            <person name="Zhang Y."/>
            <person name="Obille A."/>
            <person name="Becker A."/>
            <person name="Abrahante J.E."/>
            <person name="Garbe J."/>
            <person name="Badalamenti J.P."/>
            <person name="Herman A."/>
            <person name="Mangelson H."/>
            <person name="Liachko I."/>
            <person name="Sullivan S."/>
            <person name="Sone E.D."/>
            <person name="Koren S."/>
            <person name="Silverstein K.A.T."/>
            <person name="Beckman K.B."/>
            <person name="Gohl D.M."/>
        </authorList>
    </citation>
    <scope>NUCLEOTIDE SEQUENCE</scope>
    <source>
        <strain evidence="1">Duluth1</strain>
        <tissue evidence="1">Whole animal</tissue>
    </source>
</reference>
<evidence type="ECO:0000313" key="2">
    <source>
        <dbReference type="Proteomes" id="UP000828390"/>
    </source>
</evidence>
<protein>
    <submittedName>
        <fullName evidence="1">Uncharacterized protein</fullName>
    </submittedName>
</protein>
<dbReference type="SUPFAM" id="SSF52047">
    <property type="entry name" value="RNI-like"/>
    <property type="match status" value="1"/>
</dbReference>
<name>A0A9D4CDH2_DREPO</name>
<accession>A0A9D4CDH2</accession>
<dbReference type="AlphaFoldDB" id="A0A9D4CDH2"/>
<proteinExistence type="predicted"/>
<keyword evidence="2" id="KW-1185">Reference proteome</keyword>
<sequence length="208" mass="24145">MHIEKYICPGLWEALNGLNIKNLKITFRTLKHEESFSQFLSSLTQLESLSIGLTDDSIVLWEALKGLHIRSLTLRGWQYRFRSAEIKRLNIGDTESLLQSLSTFNQLETLTIYLYTNIDIKLPQSLKYLSIYCYALDPSELRKLVHSLSAGILKDKSKLESGCVSFNFLRFGRIQLLECMAIHQELERLNNVAVKRFRILDRNVMNMQ</sequence>
<organism evidence="1 2">
    <name type="scientific">Dreissena polymorpha</name>
    <name type="common">Zebra mussel</name>
    <name type="synonym">Mytilus polymorpha</name>
    <dbReference type="NCBI Taxonomy" id="45954"/>
    <lineage>
        <taxon>Eukaryota</taxon>
        <taxon>Metazoa</taxon>
        <taxon>Spiralia</taxon>
        <taxon>Lophotrochozoa</taxon>
        <taxon>Mollusca</taxon>
        <taxon>Bivalvia</taxon>
        <taxon>Autobranchia</taxon>
        <taxon>Heteroconchia</taxon>
        <taxon>Euheterodonta</taxon>
        <taxon>Imparidentia</taxon>
        <taxon>Neoheterodontei</taxon>
        <taxon>Myida</taxon>
        <taxon>Dreissenoidea</taxon>
        <taxon>Dreissenidae</taxon>
        <taxon>Dreissena</taxon>
    </lineage>
</organism>